<dbReference type="InterPro" id="IPR012334">
    <property type="entry name" value="Pectin_lyas_fold"/>
</dbReference>
<dbReference type="InterPro" id="IPR011050">
    <property type="entry name" value="Pectin_lyase_fold/virulence"/>
</dbReference>
<dbReference type="InterPro" id="IPR041352">
    <property type="entry name" value="Mtd_N"/>
</dbReference>
<feature type="domain" description="Rhamnogalacturonase A/B/Epimerase-like pectate lyase" evidence="3">
    <location>
        <begin position="103"/>
        <end position="279"/>
    </location>
</feature>
<organism evidence="5">
    <name type="scientific">uncultured Caudovirales phage</name>
    <dbReference type="NCBI Taxonomy" id="2100421"/>
    <lineage>
        <taxon>Viruses</taxon>
        <taxon>Duplodnaviria</taxon>
        <taxon>Heunggongvirae</taxon>
        <taxon>Uroviricota</taxon>
        <taxon>Caudoviricetes</taxon>
        <taxon>Peduoviridae</taxon>
        <taxon>Maltschvirus</taxon>
        <taxon>Maltschvirus maltsch</taxon>
    </lineage>
</organism>
<dbReference type="Gene3D" id="2.160.20.10">
    <property type="entry name" value="Single-stranded right-handed beta-helix, Pectin lyase-like"/>
    <property type="match status" value="1"/>
</dbReference>
<name>A0A6J5LJV5_9CAUD</name>
<protein>
    <submittedName>
        <fullName evidence="5">Pectate lyase superfamily protein</fullName>
    </submittedName>
</protein>
<proteinExistence type="predicted"/>
<dbReference type="Pfam" id="PF12708">
    <property type="entry name" value="Pect-lyase_RHGA_epim"/>
    <property type="match status" value="1"/>
</dbReference>
<evidence type="ECO:0000259" key="4">
    <source>
        <dbReference type="Pfam" id="PF18454"/>
    </source>
</evidence>
<dbReference type="SUPFAM" id="SSF51126">
    <property type="entry name" value="Pectin lyase-like"/>
    <property type="match status" value="1"/>
</dbReference>
<dbReference type="Pfam" id="PF18454">
    <property type="entry name" value="Mtd_N"/>
    <property type="match status" value="1"/>
</dbReference>
<dbReference type="GO" id="GO:0051701">
    <property type="term" value="P:biological process involved in interaction with host"/>
    <property type="evidence" value="ECO:0007669"/>
    <property type="project" value="UniProtKB-ARBA"/>
</dbReference>
<dbReference type="GO" id="GO:0019058">
    <property type="term" value="P:viral life cycle"/>
    <property type="evidence" value="ECO:0007669"/>
    <property type="project" value="UniProtKB-ARBA"/>
</dbReference>
<keyword evidence="5" id="KW-0456">Lyase</keyword>
<gene>
    <name evidence="5" type="ORF">UFOVP257_152</name>
</gene>
<dbReference type="GO" id="GO:0016829">
    <property type="term" value="F:lyase activity"/>
    <property type="evidence" value="ECO:0007669"/>
    <property type="project" value="UniProtKB-KW"/>
</dbReference>
<comment type="subcellular location">
    <subcellularLocation>
        <location evidence="1">Virion</location>
    </subcellularLocation>
</comment>
<reference evidence="5" key="1">
    <citation type="submission" date="2020-04" db="EMBL/GenBank/DDBJ databases">
        <authorList>
            <person name="Chiriac C."/>
            <person name="Salcher M."/>
            <person name="Ghai R."/>
            <person name="Kavagutti S V."/>
        </authorList>
    </citation>
    <scope>NUCLEOTIDE SEQUENCE</scope>
</reference>
<feature type="domain" description="Major tropism determinant N-terminal" evidence="4">
    <location>
        <begin position="9"/>
        <end position="42"/>
    </location>
</feature>
<evidence type="ECO:0000259" key="3">
    <source>
        <dbReference type="Pfam" id="PF12708"/>
    </source>
</evidence>
<dbReference type="InterPro" id="IPR024535">
    <property type="entry name" value="RHGA/B-epi-like_pectate_lyase"/>
</dbReference>
<dbReference type="GO" id="GO:0044423">
    <property type="term" value="C:virion component"/>
    <property type="evidence" value="ECO:0007669"/>
    <property type="project" value="UniProtKB-KW"/>
</dbReference>
<evidence type="ECO:0000256" key="2">
    <source>
        <dbReference type="ARBA" id="ARBA00022844"/>
    </source>
</evidence>
<accession>A0A6J5LJV5</accession>
<evidence type="ECO:0000313" key="5">
    <source>
        <dbReference type="EMBL" id="CAB4133357.1"/>
    </source>
</evidence>
<keyword evidence="2" id="KW-0946">Virion</keyword>
<dbReference type="EMBL" id="LR796274">
    <property type="protein sequence ID" value="CAB4133357.1"/>
    <property type="molecule type" value="Genomic_DNA"/>
</dbReference>
<evidence type="ECO:0000256" key="1">
    <source>
        <dbReference type="ARBA" id="ARBA00004328"/>
    </source>
</evidence>
<sequence length="457" mass="49037">MAVTQISRIQHRRGLEQDIPQLASAELGWSVDTQKLYIGNGTLEEGAPQTGITEILTTHSITNIASLLGTYGFVGDESGYTSQTGSSTINPTTRSYQHKLDDFVNVRDFGARGNGVDDDTLAINRAIQEIYKTNYFENNQLARRTIYFPGGVYIVTNTIYIPPYTRLVGDGISSSTIKNTMGNHSVISFCDSLYQTGTSIGTNSAVLPMDIEIYGLMFHNSNASIQQPIFTIDSASNVILRNTHLKGNVGAGFYPNLVNISSTYSDVKNVTFDNCKFTSASNAISIIGSATGVRVSSSLFDVISNAAVILGAVDGFLGSGNYYGSIGAIFNRISNTNNADVDIGSYYSTLNSSLSGINLSGLLISTGKKATLSATPTEVPILTVNSAVELNYDISNTTARRYGTLSFNTNGTQALFNDEYVETSTSVAANVYVTPSAVVFTIDSGVATVKFNYKTFQ</sequence>